<dbReference type="InterPro" id="IPR050418">
    <property type="entry name" value="D-iso_2-hydroxyacid_DH_PdxB"/>
</dbReference>
<feature type="domain" description="D-isomer specific 2-hydroxyacid dehydrogenase NAD-binding" evidence="6">
    <location>
        <begin position="110"/>
        <end position="286"/>
    </location>
</feature>
<dbReference type="InterPro" id="IPR006139">
    <property type="entry name" value="D-isomer_2_OHA_DH_cat_dom"/>
</dbReference>
<dbReference type="InterPro" id="IPR036291">
    <property type="entry name" value="NAD(P)-bd_dom_sf"/>
</dbReference>
<name>A0A0G4K3B8_9SPIR</name>
<dbReference type="PANTHER" id="PTHR43761:SF1">
    <property type="entry name" value="D-ISOMER SPECIFIC 2-HYDROXYACID DEHYDROGENASE CATALYTIC DOMAIN-CONTAINING PROTEIN-RELATED"/>
    <property type="match status" value="1"/>
</dbReference>
<dbReference type="Pfam" id="PF02826">
    <property type="entry name" value="2-Hacid_dh_C"/>
    <property type="match status" value="1"/>
</dbReference>
<gene>
    <name evidence="7" type="ORF">BRSU_0133</name>
</gene>
<dbReference type="EMBL" id="CVLB01000001">
    <property type="protein sequence ID" value="CRF31447.1"/>
    <property type="molecule type" value="Genomic_DNA"/>
</dbReference>
<dbReference type="SUPFAM" id="SSF51735">
    <property type="entry name" value="NAD(P)-binding Rossmann-fold domains"/>
    <property type="match status" value="1"/>
</dbReference>
<dbReference type="AlphaFoldDB" id="A0A0G4K3B8"/>
<protein>
    <submittedName>
        <fullName evidence="7">Glycerate dehydrogenase</fullName>
    </submittedName>
</protein>
<dbReference type="CDD" id="cd12162">
    <property type="entry name" value="2-Hacid_dh_4"/>
    <property type="match status" value="1"/>
</dbReference>
<dbReference type="OrthoDB" id="9805416at2"/>
<sequence>MNKPKIVVLDGFILNPGDISWEEIESISDLTVYDRTYYNKVYEAAKDAWGILNSKVVIDRKLMQSLPNLKYIGMLATGYNVVDIEAAKELGITVTNVRGYGPQSVAQLVMAFVLSLSFRIVEHNNQVHNGDWIKCKDYSFSSYPLMEIENKTMGIFGFGDIGKEVAKMAEAMGMKVLVYSRSKKENVENASSIDELFERSDFLSLNAPLNKETENIVNIDLLSKMKKTAFLINTSRGGVIVEKDLAYALNNDIIAGAALDVLSKEPPTEDNPLLTAKNCYVTPHFAGNTLEARIRLMHKVYENIKAFLEGNPINVLSK</sequence>
<dbReference type="GO" id="GO:0016616">
    <property type="term" value="F:oxidoreductase activity, acting on the CH-OH group of donors, NAD or NADP as acceptor"/>
    <property type="evidence" value="ECO:0007669"/>
    <property type="project" value="InterPro"/>
</dbReference>
<evidence type="ECO:0000256" key="3">
    <source>
        <dbReference type="ARBA" id="ARBA00023027"/>
    </source>
</evidence>
<evidence type="ECO:0000259" key="5">
    <source>
        <dbReference type="Pfam" id="PF00389"/>
    </source>
</evidence>
<dbReference type="RefSeq" id="WP_048593326.1">
    <property type="nucleotide sequence ID" value="NZ_CVLB01000001.1"/>
</dbReference>
<dbReference type="Gene3D" id="3.40.50.720">
    <property type="entry name" value="NAD(P)-binding Rossmann-like Domain"/>
    <property type="match status" value="2"/>
</dbReference>
<evidence type="ECO:0000313" key="7">
    <source>
        <dbReference type="EMBL" id="CRF31447.1"/>
    </source>
</evidence>
<evidence type="ECO:0000256" key="2">
    <source>
        <dbReference type="ARBA" id="ARBA00023002"/>
    </source>
</evidence>
<organism evidence="7 8">
    <name type="scientific">Brachyspira suanatina</name>
    <dbReference type="NCBI Taxonomy" id="381802"/>
    <lineage>
        <taxon>Bacteria</taxon>
        <taxon>Pseudomonadati</taxon>
        <taxon>Spirochaetota</taxon>
        <taxon>Spirochaetia</taxon>
        <taxon>Brachyspirales</taxon>
        <taxon>Brachyspiraceae</taxon>
        <taxon>Brachyspira</taxon>
    </lineage>
</organism>
<keyword evidence="2 4" id="KW-0560">Oxidoreductase</keyword>
<evidence type="ECO:0000256" key="1">
    <source>
        <dbReference type="ARBA" id="ARBA00005854"/>
    </source>
</evidence>
<reference evidence="8" key="1">
    <citation type="submission" date="2015-04" db="EMBL/GenBank/DDBJ databases">
        <authorList>
            <person name="Mushtaq Mamoona"/>
        </authorList>
    </citation>
    <scope>NUCLEOTIDE SEQUENCE [LARGE SCALE GENOMIC DNA]</scope>
    <source>
        <strain evidence="8">AN4859/03</strain>
    </source>
</reference>
<dbReference type="Proteomes" id="UP000043763">
    <property type="component" value="Unassembled WGS sequence"/>
</dbReference>
<dbReference type="InterPro" id="IPR006140">
    <property type="entry name" value="D-isomer_DH_NAD-bd"/>
</dbReference>
<keyword evidence="8" id="KW-1185">Reference proteome</keyword>
<dbReference type="FunFam" id="3.40.50.720:FF:000203">
    <property type="entry name" value="D-3-phosphoglycerate dehydrogenase (SerA)"/>
    <property type="match status" value="1"/>
</dbReference>
<feature type="domain" description="D-isomer specific 2-hydroxyacid dehydrogenase catalytic" evidence="5">
    <location>
        <begin position="20"/>
        <end position="314"/>
    </location>
</feature>
<dbReference type="PANTHER" id="PTHR43761">
    <property type="entry name" value="D-ISOMER SPECIFIC 2-HYDROXYACID DEHYDROGENASE FAMILY PROTEIN (AFU_ORTHOLOGUE AFUA_1G13630)"/>
    <property type="match status" value="1"/>
</dbReference>
<dbReference type="Pfam" id="PF00389">
    <property type="entry name" value="2-Hacid_dh"/>
    <property type="match status" value="1"/>
</dbReference>
<comment type="similarity">
    <text evidence="1 4">Belongs to the D-isomer specific 2-hydroxyacid dehydrogenase family.</text>
</comment>
<evidence type="ECO:0000313" key="8">
    <source>
        <dbReference type="Proteomes" id="UP000043763"/>
    </source>
</evidence>
<keyword evidence="3" id="KW-0520">NAD</keyword>
<accession>A0A0G4K3B8</accession>
<dbReference type="PROSITE" id="PS00671">
    <property type="entry name" value="D_2_HYDROXYACID_DH_3"/>
    <property type="match status" value="1"/>
</dbReference>
<dbReference type="GO" id="GO:0051287">
    <property type="term" value="F:NAD binding"/>
    <property type="evidence" value="ECO:0007669"/>
    <property type="project" value="InterPro"/>
</dbReference>
<evidence type="ECO:0000259" key="6">
    <source>
        <dbReference type="Pfam" id="PF02826"/>
    </source>
</evidence>
<evidence type="ECO:0000256" key="4">
    <source>
        <dbReference type="RuleBase" id="RU003719"/>
    </source>
</evidence>
<proteinExistence type="inferred from homology"/>
<dbReference type="InterPro" id="IPR029753">
    <property type="entry name" value="D-isomer_DH_CS"/>
</dbReference>
<dbReference type="PROSITE" id="PS00670">
    <property type="entry name" value="D_2_HYDROXYACID_DH_2"/>
    <property type="match status" value="1"/>
</dbReference>
<dbReference type="SUPFAM" id="SSF52283">
    <property type="entry name" value="Formate/glycerate dehydrogenase catalytic domain-like"/>
    <property type="match status" value="1"/>
</dbReference>